<evidence type="ECO:0000256" key="2">
    <source>
        <dbReference type="SAM" id="MobiDB-lite"/>
    </source>
</evidence>
<feature type="domain" description="LysM" evidence="4">
    <location>
        <begin position="141"/>
        <end position="185"/>
    </location>
</feature>
<dbReference type="Gene3D" id="3.10.350.10">
    <property type="entry name" value="LysM domain"/>
    <property type="match status" value="2"/>
</dbReference>
<keyword evidence="1" id="KW-0175">Coiled coil</keyword>
<keyword evidence="6" id="KW-1185">Reference proteome</keyword>
<feature type="region of interest" description="Disordered" evidence="2">
    <location>
        <begin position="59"/>
        <end position="83"/>
    </location>
</feature>
<proteinExistence type="predicted"/>
<dbReference type="PROSITE" id="PS51782">
    <property type="entry name" value="LYSM"/>
    <property type="match status" value="2"/>
</dbReference>
<evidence type="ECO:0000256" key="3">
    <source>
        <dbReference type="SAM" id="SignalP"/>
    </source>
</evidence>
<dbReference type="PANTHER" id="PTHR33734:SF22">
    <property type="entry name" value="MEMBRANE-BOUND LYTIC MUREIN TRANSGLYCOSYLASE D"/>
    <property type="match status" value="1"/>
</dbReference>
<dbReference type="SUPFAM" id="SSF54106">
    <property type="entry name" value="LysM domain"/>
    <property type="match status" value="2"/>
</dbReference>
<evidence type="ECO:0000259" key="4">
    <source>
        <dbReference type="PROSITE" id="PS51782"/>
    </source>
</evidence>
<comment type="caution">
    <text evidence="5">The sequence shown here is derived from an EMBL/GenBank/DDBJ whole genome shotgun (WGS) entry which is preliminary data.</text>
</comment>
<feature type="compositionally biased region" description="Basic and acidic residues" evidence="2">
    <location>
        <begin position="72"/>
        <end position="83"/>
    </location>
</feature>
<name>A0ABW2L0E9_9BACT</name>
<dbReference type="InterPro" id="IPR018392">
    <property type="entry name" value="LysM"/>
</dbReference>
<dbReference type="CDD" id="cd00118">
    <property type="entry name" value="LysM"/>
    <property type="match status" value="2"/>
</dbReference>
<feature type="chain" id="PRO_5046990360" evidence="3">
    <location>
        <begin position="20"/>
        <end position="204"/>
    </location>
</feature>
<organism evidence="5 6">
    <name type="scientific">Haloferula chungangensis</name>
    <dbReference type="NCBI Taxonomy" id="1048331"/>
    <lineage>
        <taxon>Bacteria</taxon>
        <taxon>Pseudomonadati</taxon>
        <taxon>Verrucomicrobiota</taxon>
        <taxon>Verrucomicrobiia</taxon>
        <taxon>Verrucomicrobiales</taxon>
        <taxon>Verrucomicrobiaceae</taxon>
        <taxon>Haloferula</taxon>
    </lineage>
</organism>
<dbReference type="PANTHER" id="PTHR33734">
    <property type="entry name" value="LYSM DOMAIN-CONTAINING GPI-ANCHORED PROTEIN 2"/>
    <property type="match status" value="1"/>
</dbReference>
<evidence type="ECO:0000313" key="6">
    <source>
        <dbReference type="Proteomes" id="UP001596472"/>
    </source>
</evidence>
<dbReference type="RefSeq" id="WP_379708312.1">
    <property type="nucleotide sequence ID" value="NZ_JBHTBS010000001.1"/>
</dbReference>
<dbReference type="EMBL" id="JBHTBS010000001">
    <property type="protein sequence ID" value="MFC7335821.1"/>
    <property type="molecule type" value="Genomic_DNA"/>
</dbReference>
<keyword evidence="3" id="KW-0732">Signal</keyword>
<feature type="coiled-coil region" evidence="1">
    <location>
        <begin position="21"/>
        <end position="48"/>
    </location>
</feature>
<evidence type="ECO:0000313" key="5">
    <source>
        <dbReference type="EMBL" id="MFC7335821.1"/>
    </source>
</evidence>
<dbReference type="Pfam" id="PF01476">
    <property type="entry name" value="LysM"/>
    <property type="match status" value="2"/>
</dbReference>
<feature type="region of interest" description="Disordered" evidence="2">
    <location>
        <begin position="185"/>
        <end position="204"/>
    </location>
</feature>
<dbReference type="Proteomes" id="UP001596472">
    <property type="component" value="Unassembled WGS sequence"/>
</dbReference>
<dbReference type="SMART" id="SM00257">
    <property type="entry name" value="LysM"/>
    <property type="match status" value="2"/>
</dbReference>
<evidence type="ECO:0000256" key="1">
    <source>
        <dbReference type="SAM" id="Coils"/>
    </source>
</evidence>
<sequence length="204" mass="22480">MKATLLLIYLLASAAIATAKPSEMERRLQEQERQIAQLETENSQLRWLIERRGIEIHDPSLTRPVTTSPGRQKSDPARSHVVKKGDTLSAIARKAHTTPEHLASLNQIEDPGLLQIGQRILLPEAEPPGQPPSPLGPQTTAKHIVAPGETLYRISLRYGMPLDELYQVNPGIQAETLQVGQEIQIAPQAMQASESSKQPEPPFS</sequence>
<accession>A0ABW2L0E9</accession>
<feature type="domain" description="LysM" evidence="4">
    <location>
        <begin position="78"/>
        <end position="122"/>
    </location>
</feature>
<feature type="signal peptide" evidence="3">
    <location>
        <begin position="1"/>
        <end position="19"/>
    </location>
</feature>
<dbReference type="InterPro" id="IPR036779">
    <property type="entry name" value="LysM_dom_sf"/>
</dbReference>
<gene>
    <name evidence="5" type="ORF">ACFQY0_01425</name>
</gene>
<protein>
    <submittedName>
        <fullName evidence="5">LysM peptidoglycan-binding domain-containing protein</fullName>
    </submittedName>
</protein>
<reference evidence="6" key="1">
    <citation type="journal article" date="2019" name="Int. J. Syst. Evol. Microbiol.">
        <title>The Global Catalogue of Microorganisms (GCM) 10K type strain sequencing project: providing services to taxonomists for standard genome sequencing and annotation.</title>
        <authorList>
            <consortium name="The Broad Institute Genomics Platform"/>
            <consortium name="The Broad Institute Genome Sequencing Center for Infectious Disease"/>
            <person name="Wu L."/>
            <person name="Ma J."/>
        </authorList>
    </citation>
    <scope>NUCLEOTIDE SEQUENCE [LARGE SCALE GENOMIC DNA]</scope>
    <source>
        <strain evidence="6">CGMCC 4.1467</strain>
    </source>
</reference>